<comment type="caution">
    <text evidence="7">The sequence shown here is derived from an EMBL/GenBank/DDBJ whole genome shotgun (WGS) entry which is preliminary data.</text>
</comment>
<keyword evidence="3" id="KW-0547">Nucleotide-binding</keyword>
<dbReference type="Proteomes" id="UP001240447">
    <property type="component" value="Unassembled WGS sequence"/>
</dbReference>
<dbReference type="SUPFAM" id="SSF56801">
    <property type="entry name" value="Acetyl-CoA synthetase-like"/>
    <property type="match status" value="1"/>
</dbReference>
<feature type="domain" description="AMP-binding enzyme C-terminal" evidence="6">
    <location>
        <begin position="425"/>
        <end position="501"/>
    </location>
</feature>
<evidence type="ECO:0000256" key="2">
    <source>
        <dbReference type="ARBA" id="ARBA00022598"/>
    </source>
</evidence>
<dbReference type="Pfam" id="PF13193">
    <property type="entry name" value="AMP-binding_C"/>
    <property type="match status" value="1"/>
</dbReference>
<dbReference type="InterPro" id="IPR025110">
    <property type="entry name" value="AMP-bd_C"/>
</dbReference>
<gene>
    <name evidence="7" type="ORF">J2S59_001044</name>
</gene>
<comment type="similarity">
    <text evidence="1">Belongs to the ATP-dependent AMP-binding enzyme family.</text>
</comment>
<organism evidence="7 8">
    <name type="scientific">Nocardioides massiliensis</name>
    <dbReference type="NCBI Taxonomy" id="1325935"/>
    <lineage>
        <taxon>Bacteria</taxon>
        <taxon>Bacillati</taxon>
        <taxon>Actinomycetota</taxon>
        <taxon>Actinomycetes</taxon>
        <taxon>Propionibacteriales</taxon>
        <taxon>Nocardioidaceae</taxon>
        <taxon>Nocardioides</taxon>
    </lineage>
</organism>
<dbReference type="RefSeq" id="WP_306824882.1">
    <property type="nucleotide sequence ID" value="NZ_JAUSQM010000001.1"/>
</dbReference>
<dbReference type="Gene3D" id="3.40.50.12780">
    <property type="entry name" value="N-terminal domain of ligase-like"/>
    <property type="match status" value="1"/>
</dbReference>
<dbReference type="InterPro" id="IPR042099">
    <property type="entry name" value="ANL_N_sf"/>
</dbReference>
<protein>
    <submittedName>
        <fullName evidence="7">Fatty-acyl-CoA synthase</fullName>
        <ecNumber evidence="7">6.2.1.-</ecNumber>
    </submittedName>
</protein>
<evidence type="ECO:0000313" key="7">
    <source>
        <dbReference type="EMBL" id="MDP9821235.1"/>
    </source>
</evidence>
<evidence type="ECO:0000313" key="8">
    <source>
        <dbReference type="Proteomes" id="UP001240447"/>
    </source>
</evidence>
<evidence type="ECO:0000259" key="6">
    <source>
        <dbReference type="Pfam" id="PF13193"/>
    </source>
</evidence>
<dbReference type="PROSITE" id="PS00455">
    <property type="entry name" value="AMP_BINDING"/>
    <property type="match status" value="1"/>
</dbReference>
<dbReference type="GO" id="GO:0016874">
    <property type="term" value="F:ligase activity"/>
    <property type="evidence" value="ECO:0007669"/>
    <property type="project" value="UniProtKB-KW"/>
</dbReference>
<dbReference type="PANTHER" id="PTHR43107:SF15">
    <property type="entry name" value="FATTY ACID TRANSPORT PROTEIN 3, ISOFORM A"/>
    <property type="match status" value="1"/>
</dbReference>
<dbReference type="Pfam" id="PF00501">
    <property type="entry name" value="AMP-binding"/>
    <property type="match status" value="1"/>
</dbReference>
<dbReference type="InterPro" id="IPR000873">
    <property type="entry name" value="AMP-dep_synth/lig_dom"/>
</dbReference>
<keyword evidence="4" id="KW-0067">ATP-binding</keyword>
<evidence type="ECO:0000256" key="3">
    <source>
        <dbReference type="ARBA" id="ARBA00022741"/>
    </source>
</evidence>
<dbReference type="PANTHER" id="PTHR43107">
    <property type="entry name" value="LONG-CHAIN FATTY ACID TRANSPORT PROTEIN"/>
    <property type="match status" value="1"/>
</dbReference>
<dbReference type="NCBIfam" id="NF009927">
    <property type="entry name" value="PRK13388.1"/>
    <property type="match status" value="1"/>
</dbReference>
<evidence type="ECO:0000256" key="1">
    <source>
        <dbReference type="ARBA" id="ARBA00006432"/>
    </source>
</evidence>
<evidence type="ECO:0000256" key="4">
    <source>
        <dbReference type="ARBA" id="ARBA00022840"/>
    </source>
</evidence>
<keyword evidence="2 7" id="KW-0436">Ligase</keyword>
<name>A0ABT9NMH1_9ACTN</name>
<feature type="domain" description="AMP-dependent synthetase/ligase" evidence="5">
    <location>
        <begin position="19"/>
        <end position="374"/>
    </location>
</feature>
<sequence length="532" mass="58190">MEMMLSDTLQKILRSRLEQDTPALLYGDRSWTWREHLAEATTLANGIIRTVEPVTEGERLHVGTLLGNTPDMARALAAAGLGGFVLCCINDTRRGAGLASDVRRSNCALLLTDAEHRPLLDGLDLGDTRVIEVGTDEHAALLARGEGELQPLKEIDPFDTFALVFTSGTSGDPKAVQMNSFMLIMGPSMLVERFGLTPADVCYVSMPMFHSNGLMAGWAVALSAGAAMAVATFSASRFLADVRHYGATYMNYVGTPLAYILATPEQPDDADTPLRAAFGNEARDRDIEEFGRRFGCEVYDAFGSTEGAIIITRVDGTPRGSIGQPYEGVAVYNSETIEECPRAEFDDNGALLNPDEAIGELVNTQGAGWFRGYYNNEAADAERMRHGMYWSGDLAYRDADGFVYLAGRTADWMRVQGENLAAAPIERVLMRLPALNRVAVYAVRGEQVGDEVMAAMVLNDGASLTPEELEDFLAQQPDLSPKAWPRYVRLEDELPITATNKILKRQLVSEGARTDGGRLWMREERGTTYAVC</sequence>
<dbReference type="EMBL" id="JAUSQM010000001">
    <property type="protein sequence ID" value="MDP9821235.1"/>
    <property type="molecule type" value="Genomic_DNA"/>
</dbReference>
<dbReference type="Gene3D" id="3.30.300.30">
    <property type="match status" value="1"/>
</dbReference>
<dbReference type="InterPro" id="IPR045851">
    <property type="entry name" value="AMP-bd_C_sf"/>
</dbReference>
<proteinExistence type="inferred from homology"/>
<keyword evidence="8" id="KW-1185">Reference proteome</keyword>
<reference evidence="7 8" key="1">
    <citation type="submission" date="2023-07" db="EMBL/GenBank/DDBJ databases">
        <title>Sequencing the genomes of 1000 actinobacteria strains.</title>
        <authorList>
            <person name="Klenk H.-P."/>
        </authorList>
    </citation>
    <scope>NUCLEOTIDE SEQUENCE [LARGE SCALE GENOMIC DNA]</scope>
    <source>
        <strain evidence="7 8">GD13</strain>
    </source>
</reference>
<accession>A0ABT9NMH1</accession>
<dbReference type="InterPro" id="IPR020845">
    <property type="entry name" value="AMP-binding_CS"/>
</dbReference>
<evidence type="ECO:0000259" key="5">
    <source>
        <dbReference type="Pfam" id="PF00501"/>
    </source>
</evidence>
<dbReference type="EC" id="6.2.1.-" evidence="7"/>